<dbReference type="InterPro" id="IPR009351">
    <property type="entry name" value="AlkZ-like"/>
</dbReference>
<dbReference type="HOGENOM" id="CLU_043035_0_1_6"/>
<dbReference type="PATRIC" id="fig|717774.3.peg.1765"/>
<sequence length="422" mass="49052">MANPVLSQNVTKKVGSKVSEKWSKRDSQRLRRLVLTSQGLLHTQPFGRGLSGASNAINHLGYLQIDSISVVERAHNHVLFSRVPNFNAEMLNRLLSENEIFEYWSHAAAFLPIDDFRFSLPYKNAIKNGQTHWYKQPDRKLIGELVERIRLDGPIRSRDIEADQKKNGAGWWDWKPAKKALEQLYMEGDLMVSRRDGFQKVYDLTERVLPDWVDKTPPSVDEFAEHLLDQQLRSQGMASLKSATYLRRNPELRKAMKAIIETKTHDKTLEKYVLPNGMEFVVGAGAFDQRAPRVLDRVQILSPFDPVVIQRDRLQGVFQFDYQIECYVPEAKRQYGYFCLPLLYQDRFMGRMDCKVHRKTKHLEIKVLFLELDGIDYDRFLAAFSQSMMDFRTFQQCDDVSVSKVFPKHLKSKVHNALVHMN</sequence>
<evidence type="ECO:0008006" key="3">
    <source>
        <dbReference type="Google" id="ProtNLM"/>
    </source>
</evidence>
<dbReference type="OrthoDB" id="9787207at2"/>
<dbReference type="Proteomes" id="UP000001062">
    <property type="component" value="Chromosome"/>
</dbReference>
<keyword evidence="2" id="KW-1185">Reference proteome</keyword>
<protein>
    <recommendedName>
        <fullName evidence="3">Winged helix-turn-helix domain-containing protein</fullName>
    </recommendedName>
</protein>
<organism evidence="1 2">
    <name type="scientific">Marinomonas mediterranea (strain ATCC 700492 / JCM 21426 / NBRC 103028 / MMB-1)</name>
    <dbReference type="NCBI Taxonomy" id="717774"/>
    <lineage>
        <taxon>Bacteria</taxon>
        <taxon>Pseudomonadati</taxon>
        <taxon>Pseudomonadota</taxon>
        <taxon>Gammaproteobacteria</taxon>
        <taxon>Oceanospirillales</taxon>
        <taxon>Oceanospirillaceae</taxon>
        <taxon>Marinomonas</taxon>
    </lineage>
</organism>
<evidence type="ECO:0000313" key="1">
    <source>
        <dbReference type="EMBL" id="ADZ90962.1"/>
    </source>
</evidence>
<evidence type="ECO:0000313" key="2">
    <source>
        <dbReference type="Proteomes" id="UP000001062"/>
    </source>
</evidence>
<dbReference type="KEGG" id="mme:Marme_1706"/>
<dbReference type="AlphaFoldDB" id="F2K0H8"/>
<dbReference type="EMBL" id="CP002583">
    <property type="protein sequence ID" value="ADZ90962.1"/>
    <property type="molecule type" value="Genomic_DNA"/>
</dbReference>
<dbReference type="PANTHER" id="PTHR30528:SF0">
    <property type="entry name" value="CYTOPLASMIC PROTEIN"/>
    <property type="match status" value="1"/>
</dbReference>
<dbReference type="STRING" id="717774.Marme_1706"/>
<dbReference type="eggNOG" id="COG3214">
    <property type="taxonomic scope" value="Bacteria"/>
</dbReference>
<gene>
    <name evidence="1" type="ordered locus">Marme_1706</name>
</gene>
<name>F2K0H8_MARM1</name>
<dbReference type="RefSeq" id="WP_013660867.1">
    <property type="nucleotide sequence ID" value="NC_015276.1"/>
</dbReference>
<dbReference type="Pfam" id="PF06224">
    <property type="entry name" value="AlkZ-like"/>
    <property type="match status" value="1"/>
</dbReference>
<dbReference type="PANTHER" id="PTHR30528">
    <property type="entry name" value="CYTOPLASMIC PROTEIN"/>
    <property type="match status" value="1"/>
</dbReference>
<reference evidence="1 2" key="1">
    <citation type="journal article" date="2012" name="Stand. Genomic Sci.">
        <title>Complete genome sequence of the melanogenic marine bacterium Marinomonas mediterranea type strain (MMB-1(T)).</title>
        <authorList>
            <person name="Lucas-Elio P."/>
            <person name="Goodwin L."/>
            <person name="Woyke T."/>
            <person name="Pitluck S."/>
            <person name="Nolan M."/>
            <person name="Kyrpides N.C."/>
            <person name="Detter J.C."/>
            <person name="Copeland A."/>
            <person name="Teshima H."/>
            <person name="Bruce D."/>
            <person name="Detter C."/>
            <person name="Tapia R."/>
            <person name="Han S."/>
            <person name="Land M.L."/>
            <person name="Ivanova N."/>
            <person name="Mikhailova N."/>
            <person name="Johnston A.W."/>
            <person name="Sanchez-Amat A."/>
        </authorList>
    </citation>
    <scope>NUCLEOTIDE SEQUENCE [LARGE SCALE GENOMIC DNA]</scope>
    <source>
        <strain evidence="2">ATCC 700492 / JCM 21426 / NBRC 103028 / MMB-1</strain>
    </source>
</reference>
<proteinExistence type="predicted"/>
<accession>F2K0H8</accession>